<keyword evidence="4" id="KW-1185">Reference proteome</keyword>
<dbReference type="SMART" id="SM00893">
    <property type="entry name" value="ETF"/>
    <property type="match status" value="1"/>
</dbReference>
<comment type="caution">
    <text evidence="3">The sequence shown here is derived from an EMBL/GenBank/DDBJ whole genome shotgun (WGS) entry which is preliminary data.</text>
</comment>
<dbReference type="PANTHER" id="PTHR21294:SF17">
    <property type="entry name" value="PROTEIN FIXA"/>
    <property type="match status" value="1"/>
</dbReference>
<evidence type="ECO:0000313" key="4">
    <source>
        <dbReference type="Proteomes" id="UP001209076"/>
    </source>
</evidence>
<proteinExistence type="predicted"/>
<name>A0ABT2PUW6_9MOLU</name>
<dbReference type="EMBL" id="JAOEGN010000005">
    <property type="protein sequence ID" value="MCU0104745.1"/>
    <property type="molecule type" value="Genomic_DNA"/>
</dbReference>
<evidence type="ECO:0000256" key="1">
    <source>
        <dbReference type="ARBA" id="ARBA00042002"/>
    </source>
</evidence>
<gene>
    <name evidence="3" type="ORF">N7603_03655</name>
</gene>
<dbReference type="PIRSF" id="PIRSF000090">
    <property type="entry name" value="Beta-ETF"/>
    <property type="match status" value="1"/>
</dbReference>
<dbReference type="InterPro" id="IPR014729">
    <property type="entry name" value="Rossmann-like_a/b/a_fold"/>
</dbReference>
<sequence>MDIIVLVKQVPDTTEIKIDKETNTLIRAGVQSIVNPNDLAGVEEALKLKARYGGSVSVVTMGPMQAESMLTELYARGVDACYLLSDRAFAGSDTWATSTILSSFLKTLKYDLIIAGYQAIDGDTAQVGPQVAEFLDIPQVTYLSEIVSVSDKDLIVKKRTDSEIITLAVEMPVLVTTLADMNKPRYMDAWNIYNNTDRKVHIVTFNDFHIDPAHIGLKGSPTKVKKTYVKPVQAKSDKVVMTPEDAAKLITKLLYPYMEEQNHE</sequence>
<dbReference type="Pfam" id="PF01012">
    <property type="entry name" value="ETF"/>
    <property type="match status" value="1"/>
</dbReference>
<dbReference type="InterPro" id="IPR012255">
    <property type="entry name" value="ETF_b"/>
</dbReference>
<dbReference type="CDD" id="cd01714">
    <property type="entry name" value="ETF_beta"/>
    <property type="match status" value="1"/>
</dbReference>
<protein>
    <recommendedName>
        <fullName evidence="1">Electron transfer flavoprotein small subunit</fullName>
    </recommendedName>
</protein>
<dbReference type="Gene3D" id="3.40.50.620">
    <property type="entry name" value="HUPs"/>
    <property type="match status" value="1"/>
</dbReference>
<dbReference type="RefSeq" id="WP_262095995.1">
    <property type="nucleotide sequence ID" value="NZ_JAOEGN010000005.1"/>
</dbReference>
<evidence type="ECO:0000313" key="3">
    <source>
        <dbReference type="EMBL" id="MCU0104745.1"/>
    </source>
</evidence>
<feature type="domain" description="Electron transfer flavoprotein alpha/beta-subunit N-terminal" evidence="2">
    <location>
        <begin position="22"/>
        <end position="212"/>
    </location>
</feature>
<reference evidence="4" key="1">
    <citation type="submission" date="2023-07" db="EMBL/GenBank/DDBJ databases">
        <title>Novel Mycoplasma species identified in domestic and wild animals.</title>
        <authorList>
            <person name="Volokhov D.V."/>
            <person name="Furtak V.A."/>
            <person name="Zagorodnyaya T.A."/>
        </authorList>
    </citation>
    <scope>NUCLEOTIDE SEQUENCE [LARGE SCALE GENOMIC DNA]</scope>
    <source>
        <strain evidence="4">92-19</strain>
    </source>
</reference>
<dbReference type="PANTHER" id="PTHR21294">
    <property type="entry name" value="ELECTRON TRANSFER FLAVOPROTEIN BETA-SUBUNIT"/>
    <property type="match status" value="1"/>
</dbReference>
<dbReference type="InterPro" id="IPR014730">
    <property type="entry name" value="ETF_a/b_N"/>
</dbReference>
<accession>A0ABT2PUW6</accession>
<dbReference type="InterPro" id="IPR033948">
    <property type="entry name" value="ETF_beta_N"/>
</dbReference>
<organism evidence="3 4">
    <name type="scientific">Paracholeplasma vituli</name>
    <dbReference type="NCBI Taxonomy" id="69473"/>
    <lineage>
        <taxon>Bacteria</taxon>
        <taxon>Bacillati</taxon>
        <taxon>Mycoplasmatota</taxon>
        <taxon>Mollicutes</taxon>
        <taxon>Acholeplasmatales</taxon>
        <taxon>Acholeplasmataceae</taxon>
        <taxon>Paracholeplasma</taxon>
    </lineage>
</organism>
<dbReference type="Proteomes" id="UP001209076">
    <property type="component" value="Unassembled WGS sequence"/>
</dbReference>
<dbReference type="SUPFAM" id="SSF52402">
    <property type="entry name" value="Adenine nucleotide alpha hydrolases-like"/>
    <property type="match status" value="1"/>
</dbReference>
<evidence type="ECO:0000259" key="2">
    <source>
        <dbReference type="SMART" id="SM00893"/>
    </source>
</evidence>